<dbReference type="Proteomes" id="UP001152798">
    <property type="component" value="Chromosome 6"/>
</dbReference>
<protein>
    <submittedName>
        <fullName evidence="1">Uncharacterized protein</fullName>
    </submittedName>
</protein>
<accession>A0A9P0MVK1</accession>
<name>A0A9P0MVK1_NEZVI</name>
<evidence type="ECO:0000313" key="2">
    <source>
        <dbReference type="Proteomes" id="UP001152798"/>
    </source>
</evidence>
<proteinExistence type="predicted"/>
<evidence type="ECO:0000313" key="1">
    <source>
        <dbReference type="EMBL" id="CAH1404097.1"/>
    </source>
</evidence>
<organism evidence="1 2">
    <name type="scientific">Nezara viridula</name>
    <name type="common">Southern green stink bug</name>
    <name type="synonym">Cimex viridulus</name>
    <dbReference type="NCBI Taxonomy" id="85310"/>
    <lineage>
        <taxon>Eukaryota</taxon>
        <taxon>Metazoa</taxon>
        <taxon>Ecdysozoa</taxon>
        <taxon>Arthropoda</taxon>
        <taxon>Hexapoda</taxon>
        <taxon>Insecta</taxon>
        <taxon>Pterygota</taxon>
        <taxon>Neoptera</taxon>
        <taxon>Paraneoptera</taxon>
        <taxon>Hemiptera</taxon>
        <taxon>Heteroptera</taxon>
        <taxon>Panheteroptera</taxon>
        <taxon>Pentatomomorpha</taxon>
        <taxon>Pentatomoidea</taxon>
        <taxon>Pentatomidae</taxon>
        <taxon>Pentatominae</taxon>
        <taxon>Nezara</taxon>
    </lineage>
</organism>
<gene>
    <name evidence="1" type="ORF">NEZAVI_LOCUS12566</name>
</gene>
<reference evidence="1" key="1">
    <citation type="submission" date="2022-01" db="EMBL/GenBank/DDBJ databases">
        <authorList>
            <person name="King R."/>
        </authorList>
    </citation>
    <scope>NUCLEOTIDE SEQUENCE</scope>
</reference>
<sequence>MRRLECNECSEAMPFVMEVHYGAAETLDTEATTDATPLNPIDSWLQTLRPHYHPPGTHVDLDGTWCMARRPTLQTQLATPYASFECDKYNGPLYKQSSDCKKFVNEGQANPIYEMTHGTIINYRTSPATEAKVNKQPQNSAP</sequence>
<keyword evidence="2" id="KW-1185">Reference proteome</keyword>
<dbReference type="EMBL" id="OV725082">
    <property type="protein sequence ID" value="CAH1404097.1"/>
    <property type="molecule type" value="Genomic_DNA"/>
</dbReference>
<dbReference type="AlphaFoldDB" id="A0A9P0MVK1"/>